<protein>
    <recommendedName>
        <fullName evidence="5">Zinc finger GRF-type domain-containing protein</fullName>
    </recommendedName>
</protein>
<feature type="coiled-coil region" evidence="2">
    <location>
        <begin position="486"/>
        <end position="527"/>
    </location>
</feature>
<dbReference type="Proteomes" id="UP000823674">
    <property type="component" value="Chromosome A09"/>
</dbReference>
<name>A0ABQ7LDZ1_BRACM</name>
<evidence type="ECO:0000256" key="1">
    <source>
        <dbReference type="ARBA" id="ARBA00023054"/>
    </source>
</evidence>
<proteinExistence type="predicted"/>
<feature type="coiled-coil region" evidence="2">
    <location>
        <begin position="359"/>
        <end position="400"/>
    </location>
</feature>
<evidence type="ECO:0000313" key="4">
    <source>
        <dbReference type="Proteomes" id="UP000823674"/>
    </source>
</evidence>
<organism evidence="3 4">
    <name type="scientific">Brassica rapa subsp. trilocularis</name>
    <dbReference type="NCBI Taxonomy" id="1813537"/>
    <lineage>
        <taxon>Eukaryota</taxon>
        <taxon>Viridiplantae</taxon>
        <taxon>Streptophyta</taxon>
        <taxon>Embryophyta</taxon>
        <taxon>Tracheophyta</taxon>
        <taxon>Spermatophyta</taxon>
        <taxon>Magnoliopsida</taxon>
        <taxon>eudicotyledons</taxon>
        <taxon>Gunneridae</taxon>
        <taxon>Pentapetalae</taxon>
        <taxon>rosids</taxon>
        <taxon>malvids</taxon>
        <taxon>Brassicales</taxon>
        <taxon>Brassicaceae</taxon>
        <taxon>Brassiceae</taxon>
        <taxon>Brassica</taxon>
    </lineage>
</organism>
<dbReference type="PANTHER" id="PTHR32083:SF48">
    <property type="entry name" value="TRANS-GOLGI NETWORK-LOCALIZED SYP41-INTERACTING PROTEIN 1"/>
    <property type="match status" value="1"/>
</dbReference>
<keyword evidence="1 2" id="KW-0175">Coiled coil</keyword>
<evidence type="ECO:0008006" key="5">
    <source>
        <dbReference type="Google" id="ProtNLM"/>
    </source>
</evidence>
<feature type="coiled-coil region" evidence="2">
    <location>
        <begin position="613"/>
        <end position="647"/>
    </location>
</feature>
<sequence>MQTLVVSFSSQCPMKPKSYHLCNDMRIDDQHHESILISGLKEVHGLGFIGPEIKKKRLNGFKSVIRLLRVNPYDTGSSHASNRQWPHVIASNARKIGFRLGFISLGGDFSCDATAGDFLDLIDVGLSPRRSQMDLVEERRETKRQKEFINMQGYVADSEYGITTRCPCGGRIIDEVRGKDDYDTLPGKRFFTCKNYEADGFHYRQPWVIGVQEHIEHLTKCVEEVELVIKWVPVVNNQIERLEAEVKALNREVDNLTRQMDLAEERRETKRQKEFINMQGYVADSEYGIPTRCPCGGRIIDEVRGKDDYDTLPGKRFFTCKNYEADGFHYRQPWVIGVQEHIERLSKRVEEVELVIKWVPEVNNQIERLEAEVKALNREVDNLTGQMDLAEERRETKRQNEFINMQGYVADSEYGIPTRCPCGGRIIDEVRGKDDYDTLPGKRFFTCKNYEADGFHYRQPWVIGVQEHIERLSKRVEEVELVIKWVPEVNNQIERLEAEVKALNREVDNLTGQMDLAEERRETKRQNEFINMQGYVADSEYGIPTRCPCGGRIIDEVRGKDDYDTLPGKRFFTCKNYEADGFHYRQPWVIGVQEHIERLSKHVEEVELVIKWVPEVNNQIERLETEVKALNREVDNLTEQVYNISVQIADLEKLCFD</sequence>
<accession>A0ABQ7LDZ1</accession>
<dbReference type="EMBL" id="JADBGQ010000008">
    <property type="protein sequence ID" value="KAG5384140.1"/>
    <property type="molecule type" value="Genomic_DNA"/>
</dbReference>
<keyword evidence="4" id="KW-1185">Reference proteome</keyword>
<reference evidence="3 4" key="1">
    <citation type="submission" date="2021-03" db="EMBL/GenBank/DDBJ databases">
        <authorList>
            <person name="King G.J."/>
            <person name="Bancroft I."/>
            <person name="Baten A."/>
            <person name="Bloomfield J."/>
            <person name="Borpatragohain P."/>
            <person name="He Z."/>
            <person name="Irish N."/>
            <person name="Irwin J."/>
            <person name="Liu K."/>
            <person name="Mauleon R.P."/>
            <person name="Moore J."/>
            <person name="Morris R."/>
            <person name="Ostergaard L."/>
            <person name="Wang B."/>
            <person name="Wells R."/>
        </authorList>
    </citation>
    <scope>NUCLEOTIDE SEQUENCE [LARGE SCALE GENOMIC DNA]</scope>
    <source>
        <strain evidence="3">R-o-18</strain>
        <tissue evidence="3">Leaf</tissue>
    </source>
</reference>
<evidence type="ECO:0000256" key="2">
    <source>
        <dbReference type="SAM" id="Coils"/>
    </source>
</evidence>
<dbReference type="PANTHER" id="PTHR32083">
    <property type="entry name" value="CILIA AND FLAGELLA-ASSOCIATED PROTEIN 58-RELATED"/>
    <property type="match status" value="1"/>
</dbReference>
<comment type="caution">
    <text evidence="3">The sequence shown here is derived from an EMBL/GenBank/DDBJ whole genome shotgun (WGS) entry which is preliminary data.</text>
</comment>
<dbReference type="Gene3D" id="1.20.5.170">
    <property type="match status" value="1"/>
</dbReference>
<feature type="coiled-coil region" evidence="2">
    <location>
        <begin position="232"/>
        <end position="273"/>
    </location>
</feature>
<gene>
    <name evidence="3" type="primary">A09g507190.1_BraROA</name>
    <name evidence="3" type="ORF">IGI04_035610</name>
</gene>
<evidence type="ECO:0000313" key="3">
    <source>
        <dbReference type="EMBL" id="KAG5384140.1"/>
    </source>
</evidence>